<feature type="domain" description="Bacterial type II secretion system protein E" evidence="4">
    <location>
        <begin position="161"/>
        <end position="537"/>
    </location>
</feature>
<dbReference type="InterPro" id="IPR027417">
    <property type="entry name" value="P-loop_NTPase"/>
</dbReference>
<sequence length="590" mass="65871">MSSGKIIEINLGKDGTELRSQSENSLSDKKAEDVSLAPIKELKSKAIQTARNMEELDLPDDIVVLTPEKLKGVSLVEYGKSIIVMQSLEERRSYVVAQPKYFDERRVLIFRLRKLLETSVGTQPVVFYGDRMLIQSLARTYDLNGQDGEDEEPRSEEISEFMEIVRDAVKRSTSDIHICARDTGCQILYRTKGTLIRSGRTMTLNRAKDLVRAVYNTKPDKGSNTGSVITFERQQRAAIPCVIPINGKQENVKLRFEITPAIGGFDAVMRILRQSSETFRRGESLQADLEKLGYLPDQAHMIGLAARKTIGGIVLSGQTGSGKTTTLYSMMAHIAHRGRKCYSVEDPVEGRLFGVTQIQIQVNEDMDADEATSALVKSLMRLDPDVALVSEIRGVETASAFKQLIQTGHQSLTTVHANSALGIFERLSSPEIGISKEVLAAPDFLSILVYQKLLRRLCDACKIPLLGTNEDPGLVQRVHRFVDPAKVYVRHEEGCDVCRASSPIPGIADLTVCAEVVIPNQELLALLQEGKQFDAYRLLRGQRKPFDHPDSHGKSVMDVAIYKMSQGWIDPKELEHELEPLDLYWERNKS</sequence>
<evidence type="ECO:0000313" key="6">
    <source>
        <dbReference type="Proteomes" id="UP000198284"/>
    </source>
</evidence>
<dbReference type="Proteomes" id="UP000198284">
    <property type="component" value="Unassembled WGS sequence"/>
</dbReference>
<dbReference type="OrthoDB" id="5790493at2"/>
<dbReference type="PANTHER" id="PTHR30258">
    <property type="entry name" value="TYPE II SECRETION SYSTEM PROTEIN GSPE-RELATED"/>
    <property type="match status" value="1"/>
</dbReference>
<comment type="similarity">
    <text evidence="1">Belongs to the GSP E family.</text>
</comment>
<keyword evidence="3" id="KW-0067">ATP-binding</keyword>
<dbReference type="GO" id="GO:0005886">
    <property type="term" value="C:plasma membrane"/>
    <property type="evidence" value="ECO:0007669"/>
    <property type="project" value="TreeGrafter"/>
</dbReference>
<reference evidence="5 6" key="1">
    <citation type="submission" date="2017-06" db="EMBL/GenBank/DDBJ databases">
        <authorList>
            <person name="Kim H.J."/>
            <person name="Triplett B.A."/>
        </authorList>
    </citation>
    <scope>NUCLEOTIDE SEQUENCE [LARGE SCALE GENOMIC DNA]</scope>
    <source>
        <strain evidence="5 6">U15</strain>
    </source>
</reference>
<dbReference type="InterPro" id="IPR001482">
    <property type="entry name" value="T2SS/T4SS_dom"/>
</dbReference>
<dbReference type="Pfam" id="PF00437">
    <property type="entry name" value="T2SSE"/>
    <property type="match status" value="1"/>
</dbReference>
<dbReference type="SUPFAM" id="SSF52540">
    <property type="entry name" value="P-loop containing nucleoside triphosphate hydrolases"/>
    <property type="match status" value="1"/>
</dbReference>
<organism evidence="5 6">
    <name type="scientific">Noviherbaspirillum humi</name>
    <dbReference type="NCBI Taxonomy" id="1688639"/>
    <lineage>
        <taxon>Bacteria</taxon>
        <taxon>Pseudomonadati</taxon>
        <taxon>Pseudomonadota</taxon>
        <taxon>Betaproteobacteria</taxon>
        <taxon>Burkholderiales</taxon>
        <taxon>Oxalobacteraceae</taxon>
        <taxon>Noviherbaspirillum</taxon>
    </lineage>
</organism>
<evidence type="ECO:0000256" key="2">
    <source>
        <dbReference type="ARBA" id="ARBA00022741"/>
    </source>
</evidence>
<keyword evidence="6" id="KW-1185">Reference proteome</keyword>
<evidence type="ECO:0000256" key="3">
    <source>
        <dbReference type="ARBA" id="ARBA00022840"/>
    </source>
</evidence>
<evidence type="ECO:0000256" key="1">
    <source>
        <dbReference type="ARBA" id="ARBA00006611"/>
    </source>
</evidence>
<dbReference type="EMBL" id="FZOT01000017">
    <property type="protein sequence ID" value="SNT21916.1"/>
    <property type="molecule type" value="Genomic_DNA"/>
</dbReference>
<dbReference type="GO" id="GO:0016887">
    <property type="term" value="F:ATP hydrolysis activity"/>
    <property type="evidence" value="ECO:0007669"/>
    <property type="project" value="TreeGrafter"/>
</dbReference>
<name>A0A239KU80_9BURK</name>
<dbReference type="RefSeq" id="WP_089401094.1">
    <property type="nucleotide sequence ID" value="NZ_FZOT01000017.1"/>
</dbReference>
<dbReference type="GO" id="GO:0005524">
    <property type="term" value="F:ATP binding"/>
    <property type="evidence" value="ECO:0007669"/>
    <property type="project" value="UniProtKB-KW"/>
</dbReference>
<dbReference type="Gene3D" id="3.30.450.90">
    <property type="match status" value="1"/>
</dbReference>
<evidence type="ECO:0000313" key="5">
    <source>
        <dbReference type="EMBL" id="SNT21916.1"/>
    </source>
</evidence>
<proteinExistence type="inferred from homology"/>
<keyword evidence="2" id="KW-0547">Nucleotide-binding</keyword>
<gene>
    <name evidence="5" type="ORF">SAMN06265795_117104</name>
</gene>
<evidence type="ECO:0000259" key="4">
    <source>
        <dbReference type="Pfam" id="PF00437"/>
    </source>
</evidence>
<protein>
    <submittedName>
        <fullName evidence="5">Type II secretory pathway ATPase GspE/PulE or T4P pilus assembly pathway ATPase PilB</fullName>
    </submittedName>
</protein>
<dbReference type="PANTHER" id="PTHR30258:SF1">
    <property type="entry name" value="PROTEIN TRANSPORT PROTEIN HOFB HOMOLOG"/>
    <property type="match status" value="1"/>
</dbReference>
<accession>A0A239KU80</accession>
<dbReference type="AlphaFoldDB" id="A0A239KU80"/>
<dbReference type="Gene3D" id="3.40.50.300">
    <property type="entry name" value="P-loop containing nucleotide triphosphate hydrolases"/>
    <property type="match status" value="1"/>
</dbReference>